<dbReference type="EMBL" id="VWRR01000016">
    <property type="protein sequence ID" value="KAF6001131.1"/>
    <property type="molecule type" value="Genomic_DNA"/>
</dbReference>
<accession>A0A7J7IFM3</accession>
<proteinExistence type="predicted"/>
<evidence type="ECO:0000313" key="3">
    <source>
        <dbReference type="EMBL" id="KAF6001131.1"/>
    </source>
</evidence>
<feature type="coiled-coil region" evidence="1">
    <location>
        <begin position="65"/>
        <end position="243"/>
    </location>
</feature>
<protein>
    <submittedName>
        <fullName evidence="3">Uncharacterized protein</fullName>
    </submittedName>
</protein>
<keyword evidence="4" id="KW-1185">Reference proteome</keyword>
<evidence type="ECO:0000256" key="2">
    <source>
        <dbReference type="SAM" id="MobiDB-lite"/>
    </source>
</evidence>
<sequence length="398" mass="45482">MRSRRPRHGSLTAEQQTREATEMGLPAKNAGQTREYGTESLTPETVQEAIQQALRTAEETFRTKVQAMEDELRSRDEHIQHLEDELNRIRDSKDDEIHALQEELEAALRDRENEIESAQAVLEKERRSETERMRALEIQLTEANRRVEQLDSETKRFQKLLAESEERRISLQQALEQATASPLETAAHEEIRTQLAALQQGRSVLESELDAARAEQARLVACLTASEATCRNIEQRCRDLEAAAVESTSDASLRMRRLVDAHEQERKHWQLTEQRLRRSEEEQREQLDEARKAMEKIKEELAEERRNHARLELEQAQTQSRADRFQMRLDASQSEIDALQAASRLGGARAPTMAGRAGSLSARARRTRRKAALSHYPCHCAGASHAAEIGHTSIFFAR</sequence>
<dbReference type="AlphaFoldDB" id="A0A7J7IFM3"/>
<gene>
    <name evidence="3" type="ORF">F1559_003351</name>
</gene>
<comment type="caution">
    <text evidence="3">The sequence shown here is derived from an EMBL/GenBank/DDBJ whole genome shotgun (WGS) entry which is preliminary data.</text>
</comment>
<name>A0A7J7IFM3_9RHOD</name>
<reference evidence="3 4" key="1">
    <citation type="journal article" date="2020" name="J. Phycol.">
        <title>Comparative genome analysis reveals Cyanidiococcus gen. nov., a new extremophilic red algal genus sister to Cyanidioschyzon (Cyanidioschyzonaceae, Rhodophyta).</title>
        <authorList>
            <person name="Liu S.-L."/>
            <person name="Chiang Y.-R."/>
            <person name="Yoon H.S."/>
            <person name="Fu H.-Y."/>
        </authorList>
    </citation>
    <scope>NUCLEOTIDE SEQUENCE [LARGE SCALE GENOMIC DNA]</scope>
    <source>
        <strain evidence="3 4">THAL066</strain>
    </source>
</reference>
<dbReference type="OrthoDB" id="12963at2763"/>
<feature type="coiled-coil region" evidence="1">
    <location>
        <begin position="273"/>
        <end position="342"/>
    </location>
</feature>
<dbReference type="Proteomes" id="UP000530660">
    <property type="component" value="Unassembled WGS sequence"/>
</dbReference>
<evidence type="ECO:0000313" key="4">
    <source>
        <dbReference type="Proteomes" id="UP000530660"/>
    </source>
</evidence>
<evidence type="ECO:0000256" key="1">
    <source>
        <dbReference type="SAM" id="Coils"/>
    </source>
</evidence>
<feature type="region of interest" description="Disordered" evidence="2">
    <location>
        <begin position="1"/>
        <end position="43"/>
    </location>
</feature>
<organism evidence="3 4">
    <name type="scientific">Cyanidiococcus yangmingshanensis</name>
    <dbReference type="NCBI Taxonomy" id="2690220"/>
    <lineage>
        <taxon>Eukaryota</taxon>
        <taxon>Rhodophyta</taxon>
        <taxon>Bangiophyceae</taxon>
        <taxon>Cyanidiales</taxon>
        <taxon>Cyanidiaceae</taxon>
        <taxon>Cyanidiococcus</taxon>
    </lineage>
</organism>
<dbReference type="Gene3D" id="1.20.5.170">
    <property type="match status" value="1"/>
</dbReference>
<keyword evidence="1" id="KW-0175">Coiled coil</keyword>